<dbReference type="EMBL" id="VFRQ01000001">
    <property type="protein sequence ID" value="TPE45932.1"/>
    <property type="molecule type" value="Genomic_DNA"/>
</dbReference>
<dbReference type="Proteomes" id="UP000316727">
    <property type="component" value="Unassembled WGS sequence"/>
</dbReference>
<accession>A0A501WAV0</accession>
<dbReference type="OrthoDB" id="980828at2"/>
<protein>
    <submittedName>
        <fullName evidence="1">Uncharacterized protein</fullName>
    </submittedName>
</protein>
<proteinExistence type="predicted"/>
<evidence type="ECO:0000313" key="2">
    <source>
        <dbReference type="Proteomes" id="UP000316727"/>
    </source>
</evidence>
<dbReference type="AlphaFoldDB" id="A0A501WAV0"/>
<sequence length="128" mass="14802">MTNYVLLYYFDDQQVTQQFEERLKKVFKRHKELQDSGYTYFGFADVEEPGVVDKLDSILNDVGIGVQGNFGQQDYVALYFSREKDPDNIKRQLLIGTADMVDKGAERMATDAHRDNIQNLLGYTYQNA</sequence>
<comment type="caution">
    <text evidence="1">The sequence shown here is derived from an EMBL/GenBank/DDBJ whole genome shotgun (WGS) entry which is preliminary data.</text>
</comment>
<reference evidence="1 2" key="1">
    <citation type="submission" date="2019-06" db="EMBL/GenBank/DDBJ databases">
        <title>A novel bacterium of genus Pontibacter, isolated from marine sediment.</title>
        <authorList>
            <person name="Huang H."/>
            <person name="Mo K."/>
            <person name="Hu Y."/>
        </authorList>
    </citation>
    <scope>NUCLEOTIDE SEQUENCE [LARGE SCALE GENOMIC DNA]</scope>
    <source>
        <strain evidence="1 2">HB172049</strain>
    </source>
</reference>
<dbReference type="RefSeq" id="WP_140618414.1">
    <property type="nucleotide sequence ID" value="NZ_VFRQ01000001.1"/>
</dbReference>
<keyword evidence="2" id="KW-1185">Reference proteome</keyword>
<name>A0A501WAV0_9BACT</name>
<evidence type="ECO:0000313" key="1">
    <source>
        <dbReference type="EMBL" id="TPE45932.1"/>
    </source>
</evidence>
<organism evidence="1 2">
    <name type="scientific">Pontibacter mangrovi</name>
    <dbReference type="NCBI Taxonomy" id="2589816"/>
    <lineage>
        <taxon>Bacteria</taxon>
        <taxon>Pseudomonadati</taxon>
        <taxon>Bacteroidota</taxon>
        <taxon>Cytophagia</taxon>
        <taxon>Cytophagales</taxon>
        <taxon>Hymenobacteraceae</taxon>
        <taxon>Pontibacter</taxon>
    </lineage>
</organism>
<gene>
    <name evidence="1" type="ORF">FJM65_00885</name>
</gene>